<dbReference type="AlphaFoldDB" id="A0A674JUQ1"/>
<keyword evidence="3" id="KW-1185">Reference proteome</keyword>
<dbReference type="InParanoid" id="A0A674JUQ1"/>
<sequence length="71" mass="7645">MAASPARELTQNPLQKIWEPYNNGLPAKHSAQRGGQHSGGQDPQGEVASCVITRNRRHKGVGGAEQETQRG</sequence>
<name>A0A674JUQ1_9SAUR</name>
<proteinExistence type="predicted"/>
<dbReference type="GeneTree" id="ENSGT01040000244446"/>
<evidence type="ECO:0000313" key="2">
    <source>
        <dbReference type="Ensembl" id="ENSTMTP00000023742.1"/>
    </source>
</evidence>
<organism evidence="2 3">
    <name type="scientific">Terrapene triunguis</name>
    <name type="common">Three-toed box turtle</name>
    <dbReference type="NCBI Taxonomy" id="2587831"/>
    <lineage>
        <taxon>Eukaryota</taxon>
        <taxon>Metazoa</taxon>
        <taxon>Chordata</taxon>
        <taxon>Craniata</taxon>
        <taxon>Vertebrata</taxon>
        <taxon>Euteleostomi</taxon>
        <taxon>Archelosauria</taxon>
        <taxon>Testudinata</taxon>
        <taxon>Testudines</taxon>
        <taxon>Cryptodira</taxon>
        <taxon>Durocryptodira</taxon>
        <taxon>Testudinoidea</taxon>
        <taxon>Emydidae</taxon>
        <taxon>Terrapene</taxon>
    </lineage>
</organism>
<reference evidence="2" key="1">
    <citation type="submission" date="2025-08" db="UniProtKB">
        <authorList>
            <consortium name="Ensembl"/>
        </authorList>
    </citation>
    <scope>IDENTIFICATION</scope>
</reference>
<feature type="region of interest" description="Disordered" evidence="1">
    <location>
        <begin position="1"/>
        <end position="71"/>
    </location>
</feature>
<evidence type="ECO:0000313" key="3">
    <source>
        <dbReference type="Proteomes" id="UP000472274"/>
    </source>
</evidence>
<dbReference type="Proteomes" id="UP000472274">
    <property type="component" value="Unplaced"/>
</dbReference>
<reference evidence="2" key="2">
    <citation type="submission" date="2025-09" db="UniProtKB">
        <authorList>
            <consortium name="Ensembl"/>
        </authorList>
    </citation>
    <scope>IDENTIFICATION</scope>
</reference>
<protein>
    <submittedName>
        <fullName evidence="2">Uncharacterized protein</fullName>
    </submittedName>
</protein>
<dbReference type="Ensembl" id="ENSTMTT00000024580.1">
    <property type="protein sequence ID" value="ENSTMTP00000023742.1"/>
    <property type="gene ID" value="ENSTMTG00000017315.1"/>
</dbReference>
<evidence type="ECO:0000256" key="1">
    <source>
        <dbReference type="SAM" id="MobiDB-lite"/>
    </source>
</evidence>
<accession>A0A674JUQ1</accession>